<name>X1H1D7_9ZZZZ</name>
<dbReference type="PANTHER" id="PTHR40084:SF1">
    <property type="entry name" value="PHOSPHOTRANSFERASE"/>
    <property type="match status" value="1"/>
</dbReference>
<gene>
    <name evidence="1" type="ORF">S03H2_53974</name>
</gene>
<dbReference type="PANTHER" id="PTHR40084">
    <property type="entry name" value="PHOSPHOHYDROLASE, PHP FAMILY"/>
    <property type="match status" value="1"/>
</dbReference>
<dbReference type="InterPro" id="IPR016195">
    <property type="entry name" value="Pol/histidinol_Pase-like"/>
</dbReference>
<dbReference type="EMBL" id="BARU01034379">
    <property type="protein sequence ID" value="GAH63247.1"/>
    <property type="molecule type" value="Genomic_DNA"/>
</dbReference>
<protein>
    <recommendedName>
        <fullName evidence="2">Phosphotransferase</fullName>
    </recommendedName>
</protein>
<proteinExistence type="predicted"/>
<accession>X1H1D7</accession>
<comment type="caution">
    <text evidence="1">The sequence shown here is derived from an EMBL/GenBank/DDBJ whole genome shotgun (WGS) entry which is preliminary data.</text>
</comment>
<evidence type="ECO:0008006" key="2">
    <source>
        <dbReference type="Google" id="ProtNLM"/>
    </source>
</evidence>
<reference evidence="1" key="1">
    <citation type="journal article" date="2014" name="Front. Microbiol.">
        <title>High frequency of phylogenetically diverse reductive dehalogenase-homologous genes in deep subseafloor sedimentary metagenomes.</title>
        <authorList>
            <person name="Kawai M."/>
            <person name="Futagami T."/>
            <person name="Toyoda A."/>
            <person name="Takaki Y."/>
            <person name="Nishi S."/>
            <person name="Hori S."/>
            <person name="Arai W."/>
            <person name="Tsubouchi T."/>
            <person name="Morono Y."/>
            <person name="Uchiyama I."/>
            <person name="Ito T."/>
            <person name="Fujiyama A."/>
            <person name="Inagaki F."/>
            <person name="Takami H."/>
        </authorList>
    </citation>
    <scope>NUCLEOTIDE SEQUENCE</scope>
    <source>
        <strain evidence="1">Expedition CK06-06</strain>
    </source>
</reference>
<dbReference type="Gene3D" id="3.20.20.140">
    <property type="entry name" value="Metal-dependent hydrolases"/>
    <property type="match status" value="1"/>
</dbReference>
<evidence type="ECO:0000313" key="1">
    <source>
        <dbReference type="EMBL" id="GAH63247.1"/>
    </source>
</evidence>
<dbReference type="SUPFAM" id="SSF89550">
    <property type="entry name" value="PHP domain-like"/>
    <property type="match status" value="1"/>
</dbReference>
<sequence length="177" mass="20259">MDSFNADLHVHSPHSIAVSKKLNLDTMVETCKKKGLHILGTGDVLQPEWLKYMEKNLKKDENGAFSYKNIYFILQTEIEDENSIHEVVFFPDFSTVREVQKKIKPYSTNILSEWGGRPRVNLPPSELVDIITDLGAMIGPAHAFTPFRAIFRQNKYATLEQCYQDAVKKVKFLELGL</sequence>
<dbReference type="AlphaFoldDB" id="X1H1D7"/>
<feature type="non-terminal residue" evidence="1">
    <location>
        <position position="177"/>
    </location>
</feature>
<organism evidence="1">
    <name type="scientific">marine sediment metagenome</name>
    <dbReference type="NCBI Taxonomy" id="412755"/>
    <lineage>
        <taxon>unclassified sequences</taxon>
        <taxon>metagenomes</taxon>
        <taxon>ecological metagenomes</taxon>
    </lineage>
</organism>